<proteinExistence type="predicted"/>
<dbReference type="PANTHER" id="PTHR42791">
    <property type="entry name" value="GNAT FAMILY ACETYLTRANSFERASE"/>
    <property type="match status" value="1"/>
</dbReference>
<evidence type="ECO:0000313" key="2">
    <source>
        <dbReference type="EMBL" id="MBB4762653.1"/>
    </source>
</evidence>
<sequence length="195" mass="21816">MTPLIRPATEAELPAVGQLIALSFDHLDQNASLVPDPAARLRVMGDFFTMLTVHAPLCGKVDVIDDPDGGLAAAAVWFDRTAEQPELVGYEERLAELAGEWLPNFQALDEIFEKHHPADPHWHLAFLAVHPARQSHGLGSALMDSTHEDLGRTPAYLEATNDANIRLYRRHGYTELEPFDIRLPDGTPFYRMWRA</sequence>
<feature type="domain" description="N-acetyltransferase" evidence="1">
    <location>
        <begin position="61"/>
        <end position="195"/>
    </location>
</feature>
<dbReference type="CDD" id="cd04301">
    <property type="entry name" value="NAT_SF"/>
    <property type="match status" value="1"/>
</dbReference>
<protein>
    <submittedName>
        <fullName evidence="2">Ribosomal protein S18 acetylase RimI-like enzyme</fullName>
    </submittedName>
</protein>
<dbReference type="InterPro" id="IPR016181">
    <property type="entry name" value="Acyl_CoA_acyltransferase"/>
</dbReference>
<name>A0A7W7MQ06_9ACTN</name>
<dbReference type="InterPro" id="IPR052523">
    <property type="entry name" value="Trichothecene_AcTrans"/>
</dbReference>
<keyword evidence="2" id="KW-0689">Ribosomal protein</keyword>
<evidence type="ECO:0000313" key="3">
    <source>
        <dbReference type="Proteomes" id="UP000578112"/>
    </source>
</evidence>
<dbReference type="EMBL" id="JACHNH010000001">
    <property type="protein sequence ID" value="MBB4762653.1"/>
    <property type="molecule type" value="Genomic_DNA"/>
</dbReference>
<dbReference type="AlphaFoldDB" id="A0A7W7MQ06"/>
<gene>
    <name evidence="2" type="ORF">BJ971_003209</name>
</gene>
<keyword evidence="2" id="KW-0687">Ribonucleoprotein</keyword>
<organism evidence="2 3">
    <name type="scientific">Actinoplanes digitatis</name>
    <dbReference type="NCBI Taxonomy" id="1868"/>
    <lineage>
        <taxon>Bacteria</taxon>
        <taxon>Bacillati</taxon>
        <taxon>Actinomycetota</taxon>
        <taxon>Actinomycetes</taxon>
        <taxon>Micromonosporales</taxon>
        <taxon>Micromonosporaceae</taxon>
        <taxon>Actinoplanes</taxon>
    </lineage>
</organism>
<dbReference type="Pfam" id="PF13508">
    <property type="entry name" value="Acetyltransf_7"/>
    <property type="match status" value="1"/>
</dbReference>
<dbReference type="Gene3D" id="3.40.630.30">
    <property type="match status" value="1"/>
</dbReference>
<dbReference type="RefSeq" id="WP_184993898.1">
    <property type="nucleotide sequence ID" value="NZ_BOMK01000009.1"/>
</dbReference>
<dbReference type="Proteomes" id="UP000578112">
    <property type="component" value="Unassembled WGS sequence"/>
</dbReference>
<dbReference type="PROSITE" id="PS51186">
    <property type="entry name" value="GNAT"/>
    <property type="match status" value="1"/>
</dbReference>
<reference evidence="2 3" key="1">
    <citation type="submission" date="2020-08" db="EMBL/GenBank/DDBJ databases">
        <title>Sequencing the genomes of 1000 actinobacteria strains.</title>
        <authorList>
            <person name="Klenk H.-P."/>
        </authorList>
    </citation>
    <scope>NUCLEOTIDE SEQUENCE [LARGE SCALE GENOMIC DNA]</scope>
    <source>
        <strain evidence="2 3">DSM 43149</strain>
    </source>
</reference>
<comment type="caution">
    <text evidence="2">The sequence shown here is derived from an EMBL/GenBank/DDBJ whole genome shotgun (WGS) entry which is preliminary data.</text>
</comment>
<dbReference type="GO" id="GO:0016747">
    <property type="term" value="F:acyltransferase activity, transferring groups other than amino-acyl groups"/>
    <property type="evidence" value="ECO:0007669"/>
    <property type="project" value="InterPro"/>
</dbReference>
<accession>A0A7W7MQ06</accession>
<evidence type="ECO:0000259" key="1">
    <source>
        <dbReference type="PROSITE" id="PS51186"/>
    </source>
</evidence>
<dbReference type="InterPro" id="IPR000182">
    <property type="entry name" value="GNAT_dom"/>
</dbReference>
<dbReference type="GO" id="GO:0005840">
    <property type="term" value="C:ribosome"/>
    <property type="evidence" value="ECO:0007669"/>
    <property type="project" value="UniProtKB-KW"/>
</dbReference>
<dbReference type="SUPFAM" id="SSF55729">
    <property type="entry name" value="Acyl-CoA N-acyltransferases (Nat)"/>
    <property type="match status" value="1"/>
</dbReference>
<keyword evidence="3" id="KW-1185">Reference proteome</keyword>
<dbReference type="PANTHER" id="PTHR42791:SF1">
    <property type="entry name" value="N-ACETYLTRANSFERASE DOMAIN-CONTAINING PROTEIN"/>
    <property type="match status" value="1"/>
</dbReference>